<evidence type="ECO:0000313" key="2">
    <source>
        <dbReference type="Proteomes" id="UP001162992"/>
    </source>
</evidence>
<sequence length="106" mass="12337">MQETIKERPHEEETTVFTCLNEDSLFVKLVIDCMQVDCMQEESLMQEKVSPMPEAEASTVQERSPEISQEENSEFYLVGCCLDTSFDLLYMQLQYEDPNYVSQAFD</sequence>
<gene>
    <name evidence="1" type="ORF">O6H91_05G090300</name>
</gene>
<proteinExistence type="predicted"/>
<dbReference type="EMBL" id="CM055096">
    <property type="protein sequence ID" value="KAJ7556619.1"/>
    <property type="molecule type" value="Genomic_DNA"/>
</dbReference>
<accession>A0ACC2DQP2</accession>
<name>A0ACC2DQP2_DIPCM</name>
<evidence type="ECO:0000313" key="1">
    <source>
        <dbReference type="EMBL" id="KAJ7556619.1"/>
    </source>
</evidence>
<dbReference type="Proteomes" id="UP001162992">
    <property type="component" value="Chromosome 5"/>
</dbReference>
<protein>
    <submittedName>
        <fullName evidence="1">Uncharacterized protein</fullName>
    </submittedName>
</protein>
<keyword evidence="2" id="KW-1185">Reference proteome</keyword>
<comment type="caution">
    <text evidence="1">The sequence shown here is derived from an EMBL/GenBank/DDBJ whole genome shotgun (WGS) entry which is preliminary data.</text>
</comment>
<organism evidence="1 2">
    <name type="scientific">Diphasiastrum complanatum</name>
    <name type="common">Issler's clubmoss</name>
    <name type="synonym">Lycopodium complanatum</name>
    <dbReference type="NCBI Taxonomy" id="34168"/>
    <lineage>
        <taxon>Eukaryota</taxon>
        <taxon>Viridiplantae</taxon>
        <taxon>Streptophyta</taxon>
        <taxon>Embryophyta</taxon>
        <taxon>Tracheophyta</taxon>
        <taxon>Lycopodiopsida</taxon>
        <taxon>Lycopodiales</taxon>
        <taxon>Lycopodiaceae</taxon>
        <taxon>Lycopodioideae</taxon>
        <taxon>Diphasiastrum</taxon>
    </lineage>
</organism>
<reference evidence="2" key="1">
    <citation type="journal article" date="2024" name="Proc. Natl. Acad. Sci. U.S.A.">
        <title>Extraordinary preservation of gene collinearity over three hundred million years revealed in homosporous lycophytes.</title>
        <authorList>
            <person name="Li C."/>
            <person name="Wickell D."/>
            <person name="Kuo L.Y."/>
            <person name="Chen X."/>
            <person name="Nie B."/>
            <person name="Liao X."/>
            <person name="Peng D."/>
            <person name="Ji J."/>
            <person name="Jenkins J."/>
            <person name="Williams M."/>
            <person name="Shu S."/>
            <person name="Plott C."/>
            <person name="Barry K."/>
            <person name="Rajasekar S."/>
            <person name="Grimwood J."/>
            <person name="Han X."/>
            <person name="Sun S."/>
            <person name="Hou Z."/>
            <person name="He W."/>
            <person name="Dai G."/>
            <person name="Sun C."/>
            <person name="Schmutz J."/>
            <person name="Leebens-Mack J.H."/>
            <person name="Li F.W."/>
            <person name="Wang L."/>
        </authorList>
    </citation>
    <scope>NUCLEOTIDE SEQUENCE [LARGE SCALE GENOMIC DNA]</scope>
    <source>
        <strain evidence="2">cv. PW_Plant_1</strain>
    </source>
</reference>